<sequence length="325" mass="36971">MSNGNEYFFSQLSSGHLNSNRKGPRGRHGKRHNDADEAQRMTRSKVRQTGKTLDDTDSWSKKKRGRANAITLTAQGDEADESIADDASPMAEGSDDTSPTGQASNSMSIPDTLSSEQRIIYENPRSGMYHLKKLVGNTAGQAGVEKVEPKTEQKSFADTNSSSSSVANGEAESEDESSGLCPEMRALWREHNEERANMANRMYKERVKLRLFWEQELLRMEQREKGTTPAMSAVRFLRENEMCNAQILEETNEPLKPMNRSEFEERKNKSINQMYNRHRMEASSLFGLQRDLWLCEARRRGLEVNPECIKECVPMVKAEKTDFPY</sequence>
<keyword evidence="3" id="KW-1185">Reference proteome</keyword>
<dbReference type="EMBL" id="KZ346728">
    <property type="protein sequence ID" value="PIO69250.1"/>
    <property type="molecule type" value="Genomic_DNA"/>
</dbReference>
<accession>A0A2G9UID1</accession>
<feature type="region of interest" description="Disordered" evidence="1">
    <location>
        <begin position="1"/>
        <end position="115"/>
    </location>
</feature>
<protein>
    <submittedName>
        <fullName evidence="2">Uncharacterized protein</fullName>
    </submittedName>
</protein>
<organism evidence="2 3">
    <name type="scientific">Teladorsagia circumcincta</name>
    <name type="common">Brown stomach worm</name>
    <name type="synonym">Ostertagia circumcincta</name>
    <dbReference type="NCBI Taxonomy" id="45464"/>
    <lineage>
        <taxon>Eukaryota</taxon>
        <taxon>Metazoa</taxon>
        <taxon>Ecdysozoa</taxon>
        <taxon>Nematoda</taxon>
        <taxon>Chromadorea</taxon>
        <taxon>Rhabditida</taxon>
        <taxon>Rhabditina</taxon>
        <taxon>Rhabditomorpha</taxon>
        <taxon>Strongyloidea</taxon>
        <taxon>Trichostrongylidae</taxon>
        <taxon>Teladorsagia</taxon>
    </lineage>
</organism>
<proteinExistence type="predicted"/>
<feature type="region of interest" description="Disordered" evidence="1">
    <location>
        <begin position="142"/>
        <end position="181"/>
    </location>
</feature>
<dbReference type="OrthoDB" id="5824084at2759"/>
<reference evidence="2 3" key="1">
    <citation type="submission" date="2015-09" db="EMBL/GenBank/DDBJ databases">
        <title>Draft genome of the parasitic nematode Teladorsagia circumcincta isolate WARC Sus (inbred).</title>
        <authorList>
            <person name="Mitreva M."/>
        </authorList>
    </citation>
    <scope>NUCLEOTIDE SEQUENCE [LARGE SCALE GENOMIC DNA]</scope>
    <source>
        <strain evidence="2 3">S</strain>
    </source>
</reference>
<dbReference type="AlphaFoldDB" id="A0A2G9UID1"/>
<evidence type="ECO:0000256" key="1">
    <source>
        <dbReference type="SAM" id="MobiDB-lite"/>
    </source>
</evidence>
<feature type="compositionally biased region" description="Polar residues" evidence="1">
    <location>
        <begin position="1"/>
        <end position="20"/>
    </location>
</feature>
<gene>
    <name evidence="2" type="ORF">TELCIR_08930</name>
</gene>
<feature type="compositionally biased region" description="Polar residues" evidence="1">
    <location>
        <begin position="96"/>
        <end position="115"/>
    </location>
</feature>
<name>A0A2G9UID1_TELCI</name>
<feature type="compositionally biased region" description="Basic and acidic residues" evidence="1">
    <location>
        <begin position="145"/>
        <end position="155"/>
    </location>
</feature>
<evidence type="ECO:0000313" key="3">
    <source>
        <dbReference type="Proteomes" id="UP000230423"/>
    </source>
</evidence>
<dbReference type="Proteomes" id="UP000230423">
    <property type="component" value="Unassembled WGS sequence"/>
</dbReference>
<feature type="compositionally biased region" description="Polar residues" evidence="1">
    <location>
        <begin position="156"/>
        <end position="167"/>
    </location>
</feature>
<feature type="compositionally biased region" description="Basic residues" evidence="1">
    <location>
        <begin position="22"/>
        <end position="31"/>
    </location>
</feature>
<evidence type="ECO:0000313" key="2">
    <source>
        <dbReference type="EMBL" id="PIO69250.1"/>
    </source>
</evidence>